<sequence length="130" mass="13341">MFTALIALVLAAVSQIAHTTPTTSDVSIAAIHGLSESAAADPPTLVFCAEANCTLSSCAGFDLTTFPLNTCIAANMTALSVGVASNETLSFTVDIGTDNCTSLVPIPTFNDCYNVVRGGPYTSFELIGSQ</sequence>
<comment type="caution">
    <text evidence="2">The sequence shown here is derived from an EMBL/GenBank/DDBJ whole genome shotgun (WGS) entry which is preliminary data.</text>
</comment>
<gene>
    <name evidence="2" type="ORF">GSI_13246</name>
</gene>
<dbReference type="EMBL" id="AYKW01000056">
    <property type="protein sequence ID" value="PIL25356.1"/>
    <property type="molecule type" value="Genomic_DNA"/>
</dbReference>
<protein>
    <recommendedName>
        <fullName evidence="4">Apple domain-containing protein</fullName>
    </recommendedName>
</protein>
<dbReference type="Proteomes" id="UP000230002">
    <property type="component" value="Unassembled WGS sequence"/>
</dbReference>
<evidence type="ECO:0000313" key="2">
    <source>
        <dbReference type="EMBL" id="PIL25356.1"/>
    </source>
</evidence>
<feature type="chain" id="PRO_5013856369" description="Apple domain-containing protein" evidence="1">
    <location>
        <begin position="20"/>
        <end position="130"/>
    </location>
</feature>
<dbReference type="OrthoDB" id="2744598at2759"/>
<evidence type="ECO:0008006" key="4">
    <source>
        <dbReference type="Google" id="ProtNLM"/>
    </source>
</evidence>
<reference evidence="2 3" key="1">
    <citation type="journal article" date="2015" name="Sci. Rep.">
        <title>Chromosome-level genome map provides insights into diverse defense mechanisms in the medicinal fungus Ganoderma sinense.</title>
        <authorList>
            <person name="Zhu Y."/>
            <person name="Xu J."/>
            <person name="Sun C."/>
            <person name="Zhou S."/>
            <person name="Xu H."/>
            <person name="Nelson D.R."/>
            <person name="Qian J."/>
            <person name="Song J."/>
            <person name="Luo H."/>
            <person name="Xiang L."/>
            <person name="Li Y."/>
            <person name="Xu Z."/>
            <person name="Ji A."/>
            <person name="Wang L."/>
            <person name="Lu S."/>
            <person name="Hayward A."/>
            <person name="Sun W."/>
            <person name="Li X."/>
            <person name="Schwartz D.C."/>
            <person name="Wang Y."/>
            <person name="Chen S."/>
        </authorList>
    </citation>
    <scope>NUCLEOTIDE SEQUENCE [LARGE SCALE GENOMIC DNA]</scope>
    <source>
        <strain evidence="2 3">ZZ0214-1</strain>
    </source>
</reference>
<evidence type="ECO:0000313" key="3">
    <source>
        <dbReference type="Proteomes" id="UP000230002"/>
    </source>
</evidence>
<feature type="signal peptide" evidence="1">
    <location>
        <begin position="1"/>
        <end position="19"/>
    </location>
</feature>
<evidence type="ECO:0000256" key="1">
    <source>
        <dbReference type="SAM" id="SignalP"/>
    </source>
</evidence>
<keyword evidence="1" id="KW-0732">Signal</keyword>
<accession>A0A2G8RV10</accession>
<name>A0A2G8RV10_9APHY</name>
<organism evidence="2 3">
    <name type="scientific">Ganoderma sinense ZZ0214-1</name>
    <dbReference type="NCBI Taxonomy" id="1077348"/>
    <lineage>
        <taxon>Eukaryota</taxon>
        <taxon>Fungi</taxon>
        <taxon>Dikarya</taxon>
        <taxon>Basidiomycota</taxon>
        <taxon>Agaricomycotina</taxon>
        <taxon>Agaricomycetes</taxon>
        <taxon>Polyporales</taxon>
        <taxon>Polyporaceae</taxon>
        <taxon>Ganoderma</taxon>
    </lineage>
</organism>
<keyword evidence="3" id="KW-1185">Reference proteome</keyword>
<proteinExistence type="predicted"/>
<dbReference type="AlphaFoldDB" id="A0A2G8RV10"/>